<dbReference type="InterPro" id="IPR013216">
    <property type="entry name" value="Methyltransf_11"/>
</dbReference>
<keyword evidence="1 4" id="KW-0808">Transferase</keyword>
<evidence type="ECO:0000256" key="1">
    <source>
        <dbReference type="ARBA" id="ARBA00022679"/>
    </source>
</evidence>
<dbReference type="CDD" id="cd02440">
    <property type="entry name" value="AdoMet_MTases"/>
    <property type="match status" value="1"/>
</dbReference>
<evidence type="ECO:0000313" key="4">
    <source>
        <dbReference type="EMBL" id="QEU89816.1"/>
    </source>
</evidence>
<keyword evidence="4" id="KW-0489">Methyltransferase</keyword>
<dbReference type="Proteomes" id="UP000325529">
    <property type="component" value="Chromosome"/>
</dbReference>
<dbReference type="PANTHER" id="PTHR44068">
    <property type="entry name" value="ZGC:194242"/>
    <property type="match status" value="1"/>
</dbReference>
<keyword evidence="5" id="KW-1185">Reference proteome</keyword>
<dbReference type="GO" id="GO:0008757">
    <property type="term" value="F:S-adenosylmethionine-dependent methyltransferase activity"/>
    <property type="evidence" value="ECO:0007669"/>
    <property type="project" value="InterPro"/>
</dbReference>
<sequence>MPHERSAHHTVPASPDTGRLSDEDAPETVVGDAQSEIVDGAAVDGNIHVGYWDDATDHRSLDQATDRLTDLVAGCLAAAPGRRLLDVGCGTGRPALRIARATGADVSGISISDEDVELARTRADAATLADRVDFRHADACVLPFEAASFDGAWAIESMMHIGDRTTAIAEIARTLRPGSPLVITDVLLRSPVSGDSAELVRQTCRAFGSPSLPEPAELRTALDRAGLELVEFNDIGEHVRPTYQAFADAFDGVSPSGDDRHYEFFNSTRSLPRFGALPQIGYVFLVARRP</sequence>
<reference evidence="4 5" key="1">
    <citation type="submission" date="2017-09" db="EMBL/GenBank/DDBJ databases">
        <authorList>
            <person name="Lee N."/>
            <person name="Cho B.-K."/>
        </authorList>
    </citation>
    <scope>NUCLEOTIDE SEQUENCE [LARGE SCALE GENOMIC DNA]</scope>
    <source>
        <strain evidence="4 5">ATCC 12853</strain>
    </source>
</reference>
<evidence type="ECO:0000259" key="3">
    <source>
        <dbReference type="Pfam" id="PF08241"/>
    </source>
</evidence>
<accession>A0A5J6G9A3</accession>
<proteinExistence type="predicted"/>
<dbReference type="GO" id="GO:0032259">
    <property type="term" value="P:methylation"/>
    <property type="evidence" value="ECO:0007669"/>
    <property type="project" value="UniProtKB-KW"/>
</dbReference>
<evidence type="ECO:0000256" key="2">
    <source>
        <dbReference type="SAM" id="MobiDB-lite"/>
    </source>
</evidence>
<dbReference type="KEGG" id="ska:CP970_01615"/>
<dbReference type="SUPFAM" id="SSF53335">
    <property type="entry name" value="S-adenosyl-L-methionine-dependent methyltransferases"/>
    <property type="match status" value="1"/>
</dbReference>
<dbReference type="InterPro" id="IPR050447">
    <property type="entry name" value="Erg6_SMT_methyltransf"/>
</dbReference>
<dbReference type="EMBL" id="CP023699">
    <property type="protein sequence ID" value="QEU89816.1"/>
    <property type="molecule type" value="Genomic_DNA"/>
</dbReference>
<gene>
    <name evidence="4" type="ORF">CP970_01615</name>
</gene>
<feature type="region of interest" description="Disordered" evidence="2">
    <location>
        <begin position="1"/>
        <end position="25"/>
    </location>
</feature>
<feature type="domain" description="Methyltransferase type 11" evidence="3">
    <location>
        <begin position="85"/>
        <end position="183"/>
    </location>
</feature>
<dbReference type="InterPro" id="IPR029063">
    <property type="entry name" value="SAM-dependent_MTases_sf"/>
</dbReference>
<dbReference type="Gene3D" id="3.40.50.150">
    <property type="entry name" value="Vaccinia Virus protein VP39"/>
    <property type="match status" value="1"/>
</dbReference>
<organism evidence="4 5">
    <name type="scientific">Streptomyces kanamyceticus</name>
    <dbReference type="NCBI Taxonomy" id="1967"/>
    <lineage>
        <taxon>Bacteria</taxon>
        <taxon>Bacillati</taxon>
        <taxon>Actinomycetota</taxon>
        <taxon>Actinomycetes</taxon>
        <taxon>Kitasatosporales</taxon>
        <taxon>Streptomycetaceae</taxon>
        <taxon>Streptomyces</taxon>
    </lineage>
</organism>
<dbReference type="Pfam" id="PF08241">
    <property type="entry name" value="Methyltransf_11"/>
    <property type="match status" value="1"/>
</dbReference>
<dbReference type="RefSeq" id="WP_055545250.1">
    <property type="nucleotide sequence ID" value="NZ_CP023699.1"/>
</dbReference>
<dbReference type="OrthoDB" id="9769602at2"/>
<evidence type="ECO:0000313" key="5">
    <source>
        <dbReference type="Proteomes" id="UP000325529"/>
    </source>
</evidence>
<name>A0A5J6G9A3_STRKN</name>
<dbReference type="AlphaFoldDB" id="A0A5J6G9A3"/>
<dbReference type="PANTHER" id="PTHR44068:SF11">
    <property type="entry name" value="GERANYL DIPHOSPHATE 2-C-METHYLTRANSFERASE"/>
    <property type="match status" value="1"/>
</dbReference>
<protein>
    <submittedName>
        <fullName evidence="4">Class I SAM-dependent methyltransferase</fullName>
    </submittedName>
</protein>